<keyword evidence="14" id="KW-0732">Signal</keyword>
<dbReference type="Gene3D" id="2.40.170.20">
    <property type="entry name" value="TonB-dependent receptor, beta-barrel domain"/>
    <property type="match status" value="1"/>
</dbReference>
<dbReference type="InterPro" id="IPR012910">
    <property type="entry name" value="Plug_dom"/>
</dbReference>
<evidence type="ECO:0000256" key="2">
    <source>
        <dbReference type="ARBA" id="ARBA00022448"/>
    </source>
</evidence>
<dbReference type="PANTHER" id="PTHR32552:SF81">
    <property type="entry name" value="TONB-DEPENDENT OUTER MEMBRANE RECEPTOR"/>
    <property type="match status" value="1"/>
</dbReference>
<keyword evidence="6" id="KW-0408">Iron</keyword>
<evidence type="ECO:0000259" key="15">
    <source>
        <dbReference type="Pfam" id="PF00593"/>
    </source>
</evidence>
<keyword evidence="8 12" id="KW-0798">TonB box</keyword>
<dbReference type="InterPro" id="IPR036942">
    <property type="entry name" value="Beta-barrel_TonB_sf"/>
</dbReference>
<dbReference type="PANTHER" id="PTHR32552">
    <property type="entry name" value="FERRICHROME IRON RECEPTOR-RELATED"/>
    <property type="match status" value="1"/>
</dbReference>
<evidence type="ECO:0000313" key="17">
    <source>
        <dbReference type="EMBL" id="MDO6415323.1"/>
    </source>
</evidence>
<comment type="subcellular location">
    <subcellularLocation>
        <location evidence="1 11">Cell outer membrane</location>
        <topology evidence="1 11">Multi-pass membrane protein</topology>
    </subcellularLocation>
</comment>
<accession>A0ABT8YAG0</accession>
<gene>
    <name evidence="17" type="ORF">Q4F19_13095</name>
</gene>
<keyword evidence="18" id="KW-1185">Reference proteome</keyword>
<feature type="domain" description="TonB-dependent receptor-like beta-barrel" evidence="15">
    <location>
        <begin position="318"/>
        <end position="742"/>
    </location>
</feature>
<comment type="similarity">
    <text evidence="11 12">Belongs to the TonB-dependent receptor family.</text>
</comment>
<sequence>MRKQLVGGVALSAMLWSGVALAQPQASEPASGQQGAADAPPAPEQDMQGITDIVVTAQRRSESLQRAAIAATAVTGNALVNAGVSDPSQLTKLIPALTVQPVGISSSFFIRGVGATAINSFQENAVAFSVGGVFYARPTAPAATFYDLDRVEVLKGPQGTLYGRNATGGAINVIPRLPKLNSFGADLTAEYGNFDSKKVQGGINLPLGQTVAIRVAGQVVDRDGYLSDGYNDEKSQAVRASILFQPSSDFSMLLAADYAHQGGKGVGGVLFASPVTPNVPSPGQRVGAADPTITAQLQQVTFNQFSFIPPFSSLPPATIRNVVTVPAQNGYQRSDFYGTSLTTNGDMGFADLTTILAYRKSKPDILTYAPGFPGRLVEDDDQMSAEIRLSSKDTGPLRYVLGAFYFWEKQNGYNNYNQGLLANTEYYPRLETTSKAVFGQLTYALADGFRLVGGGRYTKEDKSLTGTTRNTSFFIPNPPSVPINGDLSFDKFTWKGGFEWDAGPRSLVYGNVSTGFKAGGFYPSAGANTYKPETLTAYTLGSKNRFFENKLQLNLEAFYWRYRDQQISYVGPIEATPGNFAQAGVTVNAGKARMYGAEAELVFQPTQRDTFGATVQYLNARYQSLVYNGISTSGAPLVTSCTVANDARRPTPPTRLFVVDCSGKPGVYSPKWTANVSYEHRFALGGKYELIAGARSRLETSAWLNLDYLSYQKRGGYSTSDAYLTLTAPDGRWSITGFVNNVEDNVVKAGGLTRPIVNTTILTVTPPRTYGVRVGVHY</sequence>
<evidence type="ECO:0000256" key="1">
    <source>
        <dbReference type="ARBA" id="ARBA00004571"/>
    </source>
</evidence>
<keyword evidence="10 11" id="KW-0998">Cell outer membrane</keyword>
<evidence type="ECO:0000259" key="16">
    <source>
        <dbReference type="Pfam" id="PF07715"/>
    </source>
</evidence>
<proteinExistence type="inferred from homology"/>
<dbReference type="EMBL" id="JAUOTP010000005">
    <property type="protein sequence ID" value="MDO6415323.1"/>
    <property type="molecule type" value="Genomic_DNA"/>
</dbReference>
<evidence type="ECO:0000256" key="7">
    <source>
        <dbReference type="ARBA" id="ARBA00023065"/>
    </source>
</evidence>
<evidence type="ECO:0000256" key="4">
    <source>
        <dbReference type="ARBA" id="ARBA00022496"/>
    </source>
</evidence>
<keyword evidence="9 11" id="KW-0472">Membrane</keyword>
<keyword evidence="3 11" id="KW-1134">Transmembrane beta strand</keyword>
<evidence type="ECO:0000256" key="3">
    <source>
        <dbReference type="ARBA" id="ARBA00022452"/>
    </source>
</evidence>
<keyword evidence="17" id="KW-0675">Receptor</keyword>
<keyword evidence="4" id="KW-0410">Iron transport</keyword>
<organism evidence="17 18">
    <name type="scientific">Sphingomonas natans</name>
    <dbReference type="NCBI Taxonomy" id="3063330"/>
    <lineage>
        <taxon>Bacteria</taxon>
        <taxon>Pseudomonadati</taxon>
        <taxon>Pseudomonadota</taxon>
        <taxon>Alphaproteobacteria</taxon>
        <taxon>Sphingomonadales</taxon>
        <taxon>Sphingomonadaceae</taxon>
        <taxon>Sphingomonas</taxon>
    </lineage>
</organism>
<name>A0ABT8YAG0_9SPHN</name>
<feature type="compositionally biased region" description="Low complexity" evidence="13">
    <location>
        <begin position="29"/>
        <end position="45"/>
    </location>
</feature>
<evidence type="ECO:0000256" key="14">
    <source>
        <dbReference type="SAM" id="SignalP"/>
    </source>
</evidence>
<keyword evidence="7" id="KW-0406">Ion transport</keyword>
<dbReference type="Pfam" id="PF07715">
    <property type="entry name" value="Plug"/>
    <property type="match status" value="1"/>
</dbReference>
<evidence type="ECO:0000256" key="8">
    <source>
        <dbReference type="ARBA" id="ARBA00023077"/>
    </source>
</evidence>
<evidence type="ECO:0000256" key="10">
    <source>
        <dbReference type="ARBA" id="ARBA00023237"/>
    </source>
</evidence>
<feature type="signal peptide" evidence="14">
    <location>
        <begin position="1"/>
        <end position="22"/>
    </location>
</feature>
<dbReference type="InterPro" id="IPR000531">
    <property type="entry name" value="Beta-barrel_TonB"/>
</dbReference>
<comment type="caution">
    <text evidence="17">The sequence shown here is derived from an EMBL/GenBank/DDBJ whole genome shotgun (WGS) entry which is preliminary data.</text>
</comment>
<evidence type="ECO:0000256" key="6">
    <source>
        <dbReference type="ARBA" id="ARBA00023004"/>
    </source>
</evidence>
<dbReference type="PROSITE" id="PS52016">
    <property type="entry name" value="TONB_DEPENDENT_REC_3"/>
    <property type="match status" value="1"/>
</dbReference>
<feature type="region of interest" description="Disordered" evidence="13">
    <location>
        <begin position="26"/>
        <end position="45"/>
    </location>
</feature>
<feature type="chain" id="PRO_5046589889" evidence="14">
    <location>
        <begin position="23"/>
        <end position="778"/>
    </location>
</feature>
<feature type="domain" description="TonB-dependent receptor plug" evidence="16">
    <location>
        <begin position="65"/>
        <end position="170"/>
    </location>
</feature>
<keyword evidence="5 11" id="KW-0812">Transmembrane</keyword>
<dbReference type="RefSeq" id="WP_303543250.1">
    <property type="nucleotide sequence ID" value="NZ_JAUOTP010000005.1"/>
</dbReference>
<dbReference type="Proteomes" id="UP001169764">
    <property type="component" value="Unassembled WGS sequence"/>
</dbReference>
<evidence type="ECO:0000256" key="11">
    <source>
        <dbReference type="PROSITE-ProRule" id="PRU01360"/>
    </source>
</evidence>
<dbReference type="SUPFAM" id="SSF56935">
    <property type="entry name" value="Porins"/>
    <property type="match status" value="1"/>
</dbReference>
<reference evidence="17" key="1">
    <citation type="submission" date="2023-07" db="EMBL/GenBank/DDBJ databases">
        <authorList>
            <person name="Kim M."/>
        </authorList>
    </citation>
    <scope>NUCLEOTIDE SEQUENCE</scope>
    <source>
        <strain evidence="17">BIUV-7</strain>
    </source>
</reference>
<keyword evidence="2 11" id="KW-0813">Transport</keyword>
<evidence type="ECO:0000256" key="9">
    <source>
        <dbReference type="ARBA" id="ARBA00023136"/>
    </source>
</evidence>
<protein>
    <submittedName>
        <fullName evidence="17">TonB-dependent receptor</fullName>
    </submittedName>
</protein>
<evidence type="ECO:0000256" key="13">
    <source>
        <dbReference type="SAM" id="MobiDB-lite"/>
    </source>
</evidence>
<dbReference type="Pfam" id="PF00593">
    <property type="entry name" value="TonB_dep_Rec_b-barrel"/>
    <property type="match status" value="1"/>
</dbReference>
<dbReference type="InterPro" id="IPR039426">
    <property type="entry name" value="TonB-dep_rcpt-like"/>
</dbReference>
<evidence type="ECO:0000256" key="5">
    <source>
        <dbReference type="ARBA" id="ARBA00022692"/>
    </source>
</evidence>
<evidence type="ECO:0000313" key="18">
    <source>
        <dbReference type="Proteomes" id="UP001169764"/>
    </source>
</evidence>
<evidence type="ECO:0000256" key="12">
    <source>
        <dbReference type="RuleBase" id="RU003357"/>
    </source>
</evidence>